<comment type="caution">
    <text evidence="1">The sequence shown here is derived from an EMBL/GenBank/DDBJ whole genome shotgun (WGS) entry which is preliminary data.</text>
</comment>
<reference evidence="1" key="3">
    <citation type="submission" date="2023-05" db="EMBL/GenBank/DDBJ databases">
        <authorList>
            <person name="Smith C.H."/>
        </authorList>
    </citation>
    <scope>NUCLEOTIDE SEQUENCE</scope>
    <source>
        <strain evidence="1">CHS0354</strain>
        <tissue evidence="1">Mantle</tissue>
    </source>
</reference>
<proteinExistence type="predicted"/>
<gene>
    <name evidence="1" type="ORF">CHS0354_026878</name>
</gene>
<reference evidence="1" key="1">
    <citation type="journal article" date="2021" name="Genome Biol. Evol.">
        <title>A High-Quality Reference Genome for a Parasitic Bivalve with Doubly Uniparental Inheritance (Bivalvia: Unionida).</title>
        <authorList>
            <person name="Smith C.H."/>
        </authorList>
    </citation>
    <scope>NUCLEOTIDE SEQUENCE</scope>
    <source>
        <strain evidence="1">CHS0354</strain>
    </source>
</reference>
<evidence type="ECO:0000313" key="2">
    <source>
        <dbReference type="Proteomes" id="UP001195483"/>
    </source>
</evidence>
<protein>
    <submittedName>
        <fullName evidence="1">Uncharacterized protein</fullName>
    </submittedName>
</protein>
<keyword evidence="2" id="KW-1185">Reference proteome</keyword>
<accession>A0AAE0SQ69</accession>
<name>A0AAE0SQ69_9BIVA</name>
<dbReference type="AlphaFoldDB" id="A0AAE0SQ69"/>
<evidence type="ECO:0000313" key="1">
    <source>
        <dbReference type="EMBL" id="KAK3595660.1"/>
    </source>
</evidence>
<sequence length="126" mass="14361">MAFCTWKEKVLVDASAERQLLEEYCQKLIINGEVILDPHSLKDGWKVEKETQLSQNATEGICECPPPVFLVRCQRQFLEHNAAEMSKTFLEHNAAEMSKTILEHNAAEMSKKNLEHNVAEMSKTIS</sequence>
<dbReference type="Proteomes" id="UP001195483">
    <property type="component" value="Unassembled WGS sequence"/>
</dbReference>
<dbReference type="EMBL" id="JAEAOA010001600">
    <property type="protein sequence ID" value="KAK3595660.1"/>
    <property type="molecule type" value="Genomic_DNA"/>
</dbReference>
<organism evidence="1 2">
    <name type="scientific">Potamilus streckersoni</name>
    <dbReference type="NCBI Taxonomy" id="2493646"/>
    <lineage>
        <taxon>Eukaryota</taxon>
        <taxon>Metazoa</taxon>
        <taxon>Spiralia</taxon>
        <taxon>Lophotrochozoa</taxon>
        <taxon>Mollusca</taxon>
        <taxon>Bivalvia</taxon>
        <taxon>Autobranchia</taxon>
        <taxon>Heteroconchia</taxon>
        <taxon>Palaeoheterodonta</taxon>
        <taxon>Unionida</taxon>
        <taxon>Unionoidea</taxon>
        <taxon>Unionidae</taxon>
        <taxon>Ambleminae</taxon>
        <taxon>Lampsilini</taxon>
        <taxon>Potamilus</taxon>
    </lineage>
</organism>
<reference evidence="1" key="2">
    <citation type="journal article" date="2021" name="Genome Biol. Evol.">
        <title>Developing a high-quality reference genome for a parasitic bivalve with doubly uniparental inheritance (Bivalvia: Unionida).</title>
        <authorList>
            <person name="Smith C.H."/>
        </authorList>
    </citation>
    <scope>NUCLEOTIDE SEQUENCE</scope>
    <source>
        <strain evidence="1">CHS0354</strain>
        <tissue evidence="1">Mantle</tissue>
    </source>
</reference>